<dbReference type="EMBL" id="KZ293464">
    <property type="protein sequence ID" value="PBK62660.1"/>
    <property type="molecule type" value="Genomic_DNA"/>
</dbReference>
<dbReference type="GO" id="GO:0000981">
    <property type="term" value="F:DNA-binding transcription factor activity, RNA polymerase II-specific"/>
    <property type="evidence" value="ECO:0007669"/>
    <property type="project" value="TreeGrafter"/>
</dbReference>
<evidence type="ECO:0000313" key="7">
    <source>
        <dbReference type="EMBL" id="PBK62660.1"/>
    </source>
</evidence>
<dbReference type="STRING" id="1076256.A0A2H3AYS2"/>
<dbReference type="AlphaFoldDB" id="A0A2H3AYS2"/>
<reference evidence="8" key="1">
    <citation type="journal article" date="2017" name="Nat. Ecol. Evol.">
        <title>Genome expansion and lineage-specific genetic innovations in the forest pathogenic fungi Armillaria.</title>
        <authorList>
            <person name="Sipos G."/>
            <person name="Prasanna A.N."/>
            <person name="Walter M.C."/>
            <person name="O'Connor E."/>
            <person name="Balint B."/>
            <person name="Krizsan K."/>
            <person name="Kiss B."/>
            <person name="Hess J."/>
            <person name="Varga T."/>
            <person name="Slot J."/>
            <person name="Riley R."/>
            <person name="Boka B."/>
            <person name="Rigling D."/>
            <person name="Barry K."/>
            <person name="Lee J."/>
            <person name="Mihaltcheva S."/>
            <person name="LaButti K."/>
            <person name="Lipzen A."/>
            <person name="Waldron R."/>
            <person name="Moloney N.M."/>
            <person name="Sperisen C."/>
            <person name="Kredics L."/>
            <person name="Vagvoelgyi C."/>
            <person name="Patrignani A."/>
            <person name="Fitzpatrick D."/>
            <person name="Nagy I."/>
            <person name="Doyle S."/>
            <person name="Anderson J.B."/>
            <person name="Grigoriev I.V."/>
            <person name="Gueldener U."/>
            <person name="Muensterkoetter M."/>
            <person name="Nagy L.G."/>
        </authorList>
    </citation>
    <scope>NUCLEOTIDE SEQUENCE [LARGE SCALE GENOMIC DNA]</scope>
    <source>
        <strain evidence="8">28-4</strain>
    </source>
</reference>
<evidence type="ECO:0000256" key="4">
    <source>
        <dbReference type="PROSITE-ProRule" id="PRU00042"/>
    </source>
</evidence>
<evidence type="ECO:0000256" key="3">
    <source>
        <dbReference type="ARBA" id="ARBA00022833"/>
    </source>
</evidence>
<dbReference type="SMART" id="SM00355">
    <property type="entry name" value="ZnF_C2H2"/>
    <property type="match status" value="3"/>
</dbReference>
<keyword evidence="3" id="KW-0862">Zinc</keyword>
<name>A0A2H3AYS2_9AGAR</name>
<feature type="domain" description="C2H2-type" evidence="6">
    <location>
        <begin position="292"/>
        <end position="320"/>
    </location>
</feature>
<dbReference type="PROSITE" id="PS50157">
    <property type="entry name" value="ZINC_FINGER_C2H2_2"/>
    <property type="match status" value="2"/>
</dbReference>
<evidence type="ECO:0000259" key="6">
    <source>
        <dbReference type="PROSITE" id="PS50157"/>
    </source>
</evidence>
<dbReference type="GO" id="GO:0000978">
    <property type="term" value="F:RNA polymerase II cis-regulatory region sequence-specific DNA binding"/>
    <property type="evidence" value="ECO:0007669"/>
    <property type="project" value="TreeGrafter"/>
</dbReference>
<organism evidence="7 8">
    <name type="scientific">Armillaria solidipes</name>
    <dbReference type="NCBI Taxonomy" id="1076256"/>
    <lineage>
        <taxon>Eukaryota</taxon>
        <taxon>Fungi</taxon>
        <taxon>Dikarya</taxon>
        <taxon>Basidiomycota</taxon>
        <taxon>Agaricomycotina</taxon>
        <taxon>Agaricomycetes</taxon>
        <taxon>Agaricomycetidae</taxon>
        <taxon>Agaricales</taxon>
        <taxon>Marasmiineae</taxon>
        <taxon>Physalacriaceae</taxon>
        <taxon>Armillaria</taxon>
    </lineage>
</organism>
<proteinExistence type="predicted"/>
<keyword evidence="8" id="KW-1185">Reference proteome</keyword>
<sequence>MTGYVGYYNNSPIMTPYIPTGLSDEQNRHSSYAPGNEGLCLLPSESGISALGAYDCWNNIPSSALPHKAHGATSQFHSSLKQIPYHEHEGYPYANSPPSWPHHSQRDVSALPPYFPLGEIGAAPSSWSPNSADLQTPDHIVGFSSPALSDDCQNVFDLQFGHSISSASTESISQNMSYSSLPQDRSRHQGISSRFPSGSHEVIQHVPLKKPAPSASRANDSDDAAQRRRYPCLVAGCGRRFTSQYTLKVHTEAHKPKPRVSFPCTLGCNEWFSRQHDRLRHEVAKHNKICEFSCDVCGRFFSTAKTLGNHRCPLAQGETRWVHH</sequence>
<accession>A0A2H3AYS2</accession>
<evidence type="ECO:0000313" key="8">
    <source>
        <dbReference type="Proteomes" id="UP000218334"/>
    </source>
</evidence>
<evidence type="ECO:0000256" key="1">
    <source>
        <dbReference type="ARBA" id="ARBA00022723"/>
    </source>
</evidence>
<feature type="region of interest" description="Disordered" evidence="5">
    <location>
        <begin position="169"/>
        <end position="198"/>
    </location>
</feature>
<dbReference type="InterPro" id="IPR013087">
    <property type="entry name" value="Znf_C2H2_type"/>
</dbReference>
<dbReference type="GO" id="GO:0008270">
    <property type="term" value="F:zinc ion binding"/>
    <property type="evidence" value="ECO:0007669"/>
    <property type="project" value="UniProtKB-KW"/>
</dbReference>
<evidence type="ECO:0000256" key="5">
    <source>
        <dbReference type="SAM" id="MobiDB-lite"/>
    </source>
</evidence>
<keyword evidence="1" id="KW-0479">Metal-binding</keyword>
<protein>
    <recommendedName>
        <fullName evidence="6">C2H2-type domain-containing protein</fullName>
    </recommendedName>
</protein>
<feature type="compositionally biased region" description="Polar residues" evidence="5">
    <location>
        <begin position="174"/>
        <end position="196"/>
    </location>
</feature>
<dbReference type="PROSITE" id="PS00028">
    <property type="entry name" value="ZINC_FINGER_C2H2_1"/>
    <property type="match status" value="1"/>
</dbReference>
<dbReference type="Pfam" id="PF00096">
    <property type="entry name" value="zf-C2H2"/>
    <property type="match status" value="1"/>
</dbReference>
<evidence type="ECO:0000256" key="2">
    <source>
        <dbReference type="ARBA" id="ARBA00022771"/>
    </source>
</evidence>
<gene>
    <name evidence="7" type="ORF">ARMSODRAFT_963964</name>
</gene>
<dbReference type="Proteomes" id="UP000218334">
    <property type="component" value="Unassembled WGS sequence"/>
</dbReference>
<dbReference type="PANTHER" id="PTHR23235">
    <property type="entry name" value="KRUEPPEL-LIKE TRANSCRIPTION FACTOR"/>
    <property type="match status" value="1"/>
</dbReference>
<keyword evidence="2 4" id="KW-0863">Zinc-finger</keyword>
<dbReference type="Gene3D" id="3.30.160.60">
    <property type="entry name" value="Classic Zinc Finger"/>
    <property type="match status" value="2"/>
</dbReference>
<feature type="domain" description="C2H2-type" evidence="6">
    <location>
        <begin position="230"/>
        <end position="259"/>
    </location>
</feature>
<dbReference type="PANTHER" id="PTHR23235:SF120">
    <property type="entry name" value="KRUPPEL-LIKE FACTOR 15"/>
    <property type="match status" value="1"/>
</dbReference>